<dbReference type="SUPFAM" id="SSF51905">
    <property type="entry name" value="FAD/NAD(P)-binding domain"/>
    <property type="match status" value="2"/>
</dbReference>
<evidence type="ECO:0000259" key="6">
    <source>
        <dbReference type="Pfam" id="PF14759"/>
    </source>
</evidence>
<gene>
    <name evidence="7" type="ORF">ACFPZI_18275</name>
</gene>
<dbReference type="Gene3D" id="3.30.390.30">
    <property type="match status" value="1"/>
</dbReference>
<protein>
    <submittedName>
        <fullName evidence="7">NAD(P)/FAD-dependent oxidoreductase</fullName>
    </submittedName>
</protein>
<keyword evidence="4" id="KW-0560">Oxidoreductase</keyword>
<proteinExistence type="predicted"/>
<dbReference type="RefSeq" id="WP_381364240.1">
    <property type="nucleotide sequence ID" value="NZ_JBHSOA010000037.1"/>
</dbReference>
<name>A0ABW1DYG6_9ACTN</name>
<dbReference type="InterPro" id="IPR016156">
    <property type="entry name" value="FAD/NAD-linked_Rdtase_dimer_sf"/>
</dbReference>
<evidence type="ECO:0000313" key="7">
    <source>
        <dbReference type="EMBL" id="MFC5853685.1"/>
    </source>
</evidence>
<dbReference type="PRINTS" id="PR00411">
    <property type="entry name" value="PNDRDTASEI"/>
</dbReference>
<dbReference type="PRINTS" id="PR00368">
    <property type="entry name" value="FADPNR"/>
</dbReference>
<evidence type="ECO:0000256" key="1">
    <source>
        <dbReference type="ARBA" id="ARBA00001974"/>
    </source>
</evidence>
<comment type="cofactor">
    <cofactor evidence="1">
        <name>FAD</name>
        <dbReference type="ChEBI" id="CHEBI:57692"/>
    </cofactor>
</comment>
<dbReference type="InterPro" id="IPR036188">
    <property type="entry name" value="FAD/NAD-bd_sf"/>
</dbReference>
<keyword evidence="3" id="KW-0274">FAD</keyword>
<dbReference type="SUPFAM" id="SSF55424">
    <property type="entry name" value="FAD/NAD-linked reductases, dimerisation (C-terminal) domain"/>
    <property type="match status" value="1"/>
</dbReference>
<dbReference type="Pfam" id="PF07992">
    <property type="entry name" value="Pyr_redox_2"/>
    <property type="match status" value="1"/>
</dbReference>
<keyword evidence="2" id="KW-0285">Flavoprotein</keyword>
<dbReference type="Gene3D" id="3.50.50.60">
    <property type="entry name" value="FAD/NAD(P)-binding domain"/>
    <property type="match status" value="2"/>
</dbReference>
<reference evidence="8" key="1">
    <citation type="journal article" date="2019" name="Int. J. Syst. Evol. Microbiol.">
        <title>The Global Catalogue of Microorganisms (GCM) 10K type strain sequencing project: providing services to taxonomists for standard genome sequencing and annotation.</title>
        <authorList>
            <consortium name="The Broad Institute Genomics Platform"/>
            <consortium name="The Broad Institute Genome Sequencing Center for Infectious Disease"/>
            <person name="Wu L."/>
            <person name="Ma J."/>
        </authorList>
    </citation>
    <scope>NUCLEOTIDE SEQUENCE [LARGE SCALE GENOMIC DNA]</scope>
    <source>
        <strain evidence="8">JCM 10411</strain>
    </source>
</reference>
<evidence type="ECO:0000256" key="3">
    <source>
        <dbReference type="ARBA" id="ARBA00022827"/>
    </source>
</evidence>
<feature type="domain" description="FAD/NAD(P)-binding" evidence="5">
    <location>
        <begin position="13"/>
        <end position="307"/>
    </location>
</feature>
<evidence type="ECO:0000259" key="5">
    <source>
        <dbReference type="Pfam" id="PF07992"/>
    </source>
</evidence>
<dbReference type="PANTHER" id="PTHR43557:SF2">
    <property type="entry name" value="RIESKE DOMAIN-CONTAINING PROTEIN-RELATED"/>
    <property type="match status" value="1"/>
</dbReference>
<dbReference type="InterPro" id="IPR050446">
    <property type="entry name" value="FAD-oxidoreductase/Apoptosis"/>
</dbReference>
<evidence type="ECO:0000256" key="4">
    <source>
        <dbReference type="ARBA" id="ARBA00023002"/>
    </source>
</evidence>
<dbReference type="Proteomes" id="UP001596180">
    <property type="component" value="Unassembled WGS sequence"/>
</dbReference>
<evidence type="ECO:0000313" key="8">
    <source>
        <dbReference type="Proteomes" id="UP001596180"/>
    </source>
</evidence>
<keyword evidence="8" id="KW-1185">Reference proteome</keyword>
<dbReference type="EMBL" id="JBHSOA010000037">
    <property type="protein sequence ID" value="MFC5853685.1"/>
    <property type="molecule type" value="Genomic_DNA"/>
</dbReference>
<accession>A0ABW1DYG6</accession>
<comment type="caution">
    <text evidence="7">The sequence shown here is derived from an EMBL/GenBank/DDBJ whole genome shotgun (WGS) entry which is preliminary data.</text>
</comment>
<organism evidence="7 8">
    <name type="scientific">Streptomyces chlorus</name>
    <dbReference type="NCBI Taxonomy" id="887452"/>
    <lineage>
        <taxon>Bacteria</taxon>
        <taxon>Bacillati</taxon>
        <taxon>Actinomycetota</taxon>
        <taxon>Actinomycetes</taxon>
        <taxon>Kitasatosporales</taxon>
        <taxon>Streptomycetaceae</taxon>
        <taxon>Streptomyces</taxon>
    </lineage>
</organism>
<dbReference type="InterPro" id="IPR023753">
    <property type="entry name" value="FAD/NAD-binding_dom"/>
</dbReference>
<evidence type="ECO:0000256" key="2">
    <source>
        <dbReference type="ARBA" id="ARBA00022630"/>
    </source>
</evidence>
<dbReference type="Pfam" id="PF14759">
    <property type="entry name" value="Reductase_C"/>
    <property type="match status" value="1"/>
</dbReference>
<dbReference type="PANTHER" id="PTHR43557">
    <property type="entry name" value="APOPTOSIS-INDUCING FACTOR 1"/>
    <property type="match status" value="1"/>
</dbReference>
<feature type="domain" description="Reductase C-terminal" evidence="6">
    <location>
        <begin position="329"/>
        <end position="403"/>
    </location>
</feature>
<dbReference type="InterPro" id="IPR028202">
    <property type="entry name" value="Reductase_C"/>
</dbReference>
<sequence>MTSTNEPNTHGTAVVVGTGVGGVRTALGLREQGFGGRIVLLGAESQLPYDRPPLSKQFLSGEWDAERLSLLTESEAREAGVELRTGTAARGLDVHGRRVLLDDGQSLAYDHCVIATGCRARPSPWQVESGLHLIRELSDSLALRADLSAGGPVVIVGGGFIGMEAAATAVLLGLPVTVVDPDPMPLARSVGPEIAGLLTDIHTRHGVVTRFGVGVEDVRGRRGDLQVRLADGTVLEAATVVVGIGVLPNVEWLAGSGLHVADGVACDEYGRAVGAEGVHAVGDVARWRGPEDPDARRTEHWTNAVDQSAVVAHNIVHPDRPGRQDALPYVWSDQYDHKVQVVGRPAGAADCKVLDGPDGPRRRVAALYSDDAGALVGVTAVNWPRVTVLARKLLARGADIGAAVDEVHALAPPR</sequence>